<keyword evidence="1" id="KW-0472">Membrane</keyword>
<accession>A0A0N4UAU6</accession>
<evidence type="ECO:0000313" key="2">
    <source>
        <dbReference type="EMBL" id="VDN58207.1"/>
    </source>
</evidence>
<proteinExistence type="predicted"/>
<feature type="transmembrane region" description="Helical" evidence="1">
    <location>
        <begin position="78"/>
        <end position="98"/>
    </location>
</feature>
<evidence type="ECO:0000313" key="5">
    <source>
        <dbReference type="WBParaSite" id="DME_0000429701-mRNA-1"/>
    </source>
</evidence>
<dbReference type="Gene3D" id="1.20.1070.10">
    <property type="entry name" value="Rhodopsin 7-helix transmembrane proteins"/>
    <property type="match status" value="1"/>
</dbReference>
<sequence>MGLCNSTFIIHLLISINRYFSISFPTSYSSIFTKRFSYSSIIVIVLCTLAIRTTNFIGDFIAEFIVEFHSLAFLFLRSSNATAVSIALLGLSIFNYIMNKFGPGWINSGLSSAIWISFHTLDGSVYSLIPEIKQFSEKPSFVSKFQGCFFDIQCQKRQ</sequence>
<reference evidence="5" key="1">
    <citation type="submission" date="2017-02" db="UniProtKB">
        <authorList>
            <consortium name="WormBaseParasite"/>
        </authorList>
    </citation>
    <scope>IDENTIFICATION</scope>
</reference>
<dbReference type="OrthoDB" id="5825164at2759"/>
<dbReference type="EMBL" id="UYYG01001166">
    <property type="protein sequence ID" value="VDN58207.1"/>
    <property type="molecule type" value="Genomic_DNA"/>
</dbReference>
<gene>
    <name evidence="2" type="ORF">DME_LOCUS8180</name>
</gene>
<dbReference type="SUPFAM" id="SSF81321">
    <property type="entry name" value="Family A G protein-coupled receptor-like"/>
    <property type="match status" value="1"/>
</dbReference>
<keyword evidence="1" id="KW-0812">Transmembrane</keyword>
<dbReference type="WBParaSite" id="DME_0000429701-mRNA-1">
    <property type="protein sequence ID" value="DME_0000429701-mRNA-1"/>
    <property type="gene ID" value="DME_0000429701"/>
</dbReference>
<evidence type="ECO:0000313" key="4">
    <source>
        <dbReference type="Proteomes" id="UP000274756"/>
    </source>
</evidence>
<protein>
    <submittedName>
        <fullName evidence="5">7TM_GPCR_Srx domain-containing protein</fullName>
    </submittedName>
</protein>
<evidence type="ECO:0000313" key="3">
    <source>
        <dbReference type="Proteomes" id="UP000038040"/>
    </source>
</evidence>
<keyword evidence="1" id="KW-1133">Transmembrane helix</keyword>
<reference evidence="2 4" key="2">
    <citation type="submission" date="2018-11" db="EMBL/GenBank/DDBJ databases">
        <authorList>
            <consortium name="Pathogen Informatics"/>
        </authorList>
    </citation>
    <scope>NUCLEOTIDE SEQUENCE [LARGE SCALE GENOMIC DNA]</scope>
</reference>
<organism evidence="3 5">
    <name type="scientific">Dracunculus medinensis</name>
    <name type="common">Guinea worm</name>
    <dbReference type="NCBI Taxonomy" id="318479"/>
    <lineage>
        <taxon>Eukaryota</taxon>
        <taxon>Metazoa</taxon>
        <taxon>Ecdysozoa</taxon>
        <taxon>Nematoda</taxon>
        <taxon>Chromadorea</taxon>
        <taxon>Rhabditida</taxon>
        <taxon>Spirurina</taxon>
        <taxon>Dracunculoidea</taxon>
        <taxon>Dracunculidae</taxon>
        <taxon>Dracunculus</taxon>
    </lineage>
</organism>
<keyword evidence="4" id="KW-1185">Reference proteome</keyword>
<evidence type="ECO:0000256" key="1">
    <source>
        <dbReference type="SAM" id="Phobius"/>
    </source>
</evidence>
<feature type="transmembrane region" description="Helical" evidence="1">
    <location>
        <begin position="36"/>
        <end position="58"/>
    </location>
</feature>
<dbReference type="Proteomes" id="UP000274756">
    <property type="component" value="Unassembled WGS sequence"/>
</dbReference>
<name>A0A0N4UAU6_DRAME</name>
<dbReference type="AlphaFoldDB" id="A0A0N4UAU6"/>
<dbReference type="Proteomes" id="UP000038040">
    <property type="component" value="Unplaced"/>
</dbReference>